<evidence type="ECO:0000256" key="3">
    <source>
        <dbReference type="ARBA" id="ARBA00022692"/>
    </source>
</evidence>
<feature type="transmembrane region" description="Helical" evidence="7">
    <location>
        <begin position="776"/>
        <end position="795"/>
    </location>
</feature>
<evidence type="ECO:0000313" key="11">
    <source>
        <dbReference type="Proteomes" id="UP000216352"/>
    </source>
</evidence>
<feature type="transmembrane region" description="Helical" evidence="7">
    <location>
        <begin position="337"/>
        <end position="356"/>
    </location>
</feature>
<reference evidence="10 11" key="1">
    <citation type="journal article" date="2017" name="BMC Genomics">
        <title>Comparative genomic and phylogenomic analyses of the Bifidobacteriaceae family.</title>
        <authorList>
            <person name="Lugli G.A."/>
            <person name="Milani C."/>
            <person name="Turroni F."/>
            <person name="Duranti S."/>
            <person name="Mancabelli L."/>
            <person name="Mangifesta M."/>
            <person name="Ferrario C."/>
            <person name="Modesto M."/>
            <person name="Mattarelli P."/>
            <person name="Jiri K."/>
            <person name="van Sinderen D."/>
            <person name="Ventura M."/>
        </authorList>
    </citation>
    <scope>NUCLEOTIDE SEQUENCE [LARGE SCALE GENOMIC DNA]</scope>
    <source>
        <strain evidence="10 11">DSM 28807</strain>
    </source>
</reference>
<keyword evidence="4 7" id="KW-1133">Transmembrane helix</keyword>
<evidence type="ECO:0000256" key="7">
    <source>
        <dbReference type="SAM" id="Phobius"/>
    </source>
</evidence>
<dbReference type="Pfam" id="PF02687">
    <property type="entry name" value="FtsX"/>
    <property type="match status" value="2"/>
</dbReference>
<keyword evidence="5 7" id="KW-0472">Membrane</keyword>
<proteinExistence type="inferred from homology"/>
<comment type="subcellular location">
    <subcellularLocation>
        <location evidence="1">Cell membrane</location>
        <topology evidence="1">Multi-pass membrane protein</topology>
    </subcellularLocation>
</comment>
<dbReference type="GO" id="GO:0005886">
    <property type="term" value="C:plasma membrane"/>
    <property type="evidence" value="ECO:0007669"/>
    <property type="project" value="UniProtKB-SubCell"/>
</dbReference>
<keyword evidence="2" id="KW-1003">Cell membrane</keyword>
<feature type="domain" description="MacB-like periplasmic core" evidence="9">
    <location>
        <begin position="35"/>
        <end position="253"/>
    </location>
</feature>
<evidence type="ECO:0000259" key="8">
    <source>
        <dbReference type="Pfam" id="PF02687"/>
    </source>
</evidence>
<evidence type="ECO:0000256" key="1">
    <source>
        <dbReference type="ARBA" id="ARBA00004651"/>
    </source>
</evidence>
<dbReference type="Pfam" id="PF12704">
    <property type="entry name" value="MacB_PCD"/>
    <property type="match status" value="1"/>
</dbReference>
<feature type="domain" description="ABC3 transporter permease C-terminal" evidence="8">
    <location>
        <begin position="684"/>
        <end position="801"/>
    </location>
</feature>
<comment type="similarity">
    <text evidence="6">Belongs to the ABC-4 integral membrane protein family.</text>
</comment>
<feature type="transmembrane region" description="Helical" evidence="7">
    <location>
        <begin position="376"/>
        <end position="396"/>
    </location>
</feature>
<evidence type="ECO:0000256" key="5">
    <source>
        <dbReference type="ARBA" id="ARBA00023136"/>
    </source>
</evidence>
<feature type="domain" description="ABC3 transporter permease C-terminal" evidence="8">
    <location>
        <begin position="287"/>
        <end position="402"/>
    </location>
</feature>
<gene>
    <name evidence="10" type="ORF">BLEM_0068</name>
</gene>
<organism evidence="10 11">
    <name type="scientific">Bifidobacterium lemurum</name>
    <dbReference type="NCBI Taxonomy" id="1603886"/>
    <lineage>
        <taxon>Bacteria</taxon>
        <taxon>Bacillati</taxon>
        <taxon>Actinomycetota</taxon>
        <taxon>Actinomycetes</taxon>
        <taxon>Bifidobacteriales</taxon>
        <taxon>Bifidobacteriaceae</taxon>
        <taxon>Bifidobacterium</taxon>
    </lineage>
</organism>
<dbReference type="PANTHER" id="PTHR30287:SF2">
    <property type="entry name" value="BLL1001 PROTEIN"/>
    <property type="match status" value="1"/>
</dbReference>
<dbReference type="STRING" id="1603886.GCA_001895165_01167"/>
<evidence type="ECO:0000256" key="4">
    <source>
        <dbReference type="ARBA" id="ARBA00022989"/>
    </source>
</evidence>
<feature type="transmembrane region" description="Helical" evidence="7">
    <location>
        <begin position="280"/>
        <end position="300"/>
    </location>
</feature>
<feature type="transmembrane region" description="Helical" evidence="7">
    <location>
        <begin position="28"/>
        <end position="48"/>
    </location>
</feature>
<dbReference type="InterPro" id="IPR003838">
    <property type="entry name" value="ABC3_permease_C"/>
</dbReference>
<keyword evidence="3 7" id="KW-0812">Transmembrane</keyword>
<evidence type="ECO:0000256" key="6">
    <source>
        <dbReference type="ARBA" id="ARBA00038076"/>
    </source>
</evidence>
<comment type="caution">
    <text evidence="10">The sequence shown here is derived from an EMBL/GenBank/DDBJ whole genome shotgun (WGS) entry which is preliminary data.</text>
</comment>
<dbReference type="InterPro" id="IPR038766">
    <property type="entry name" value="Membrane_comp_ABC_pdt"/>
</dbReference>
<protein>
    <submittedName>
        <fullName evidence="10">Efflux ABC transporter permease protein</fullName>
    </submittedName>
</protein>
<feature type="transmembrane region" description="Helical" evidence="7">
    <location>
        <begin position="670"/>
        <end position="698"/>
    </location>
</feature>
<feature type="transmembrane region" description="Helical" evidence="7">
    <location>
        <begin position="732"/>
        <end position="764"/>
    </location>
</feature>
<sequence length="811" mass="86165">MVTAMTPYAPRALAITLKSTILRHKGSLAGVLALMIVASAALATILALQANANTYEREELQRLGYGDITVWASNLPGGSAEPMADALEALDEVDHVGTQTLVYADYEVNGEHSDSEGQLIVYDREHYDYRLLNDQADGYADAPASLNAGETMVSPAMRSMFDVQVGDTIAFQVVRGGDPEEFTVAGYVEDPFMGSSMIGMKGFLITADDAQRIAERIENAGIDALGRLGAMLHISANPESGVDATELNTRINEVEGLRQVVESAHTVDAIAGFTLTALNAYIGMLLAFVVVLVAVAGVVLGASINADIEQDTHVLGVYKALGCTTGMLRVMLLVQHLLGVVLGLAIGAGASLWTIRLAARSTADSTGLLVPADFPTLRYLGCAVAIVAVFTVFILVKIRRLACVTPLHAIQGATMLDMGRGDATDGPASGRGESVRRRPPLRARSLGWSMAVRQLHDGRRWYAGACLVVALIVLLSSMVVRVDAWLGTDGRGLMDAFNPADMHIGVQCIGDCTVGQARDIIEAHTDVVDEYALAMPGVALNGTDMTANVITEPERFHILQGVTSQTADQVVVTEFVSRDLGVGLGDVVTLSSDQGSARYTVVGIYQCANDMGLNVGLNAEGYARIGRDNPQMWCHHFFLASESAKQEALLALEDDFGGNAYIHENAWPGLYGIVAAMRMLVTAMVAVTALVVFVAVALSGAKILARERHDLVVCRLIGLTSRYLRVSFAIRFAVVAAVGAVVGTVAAAFATDPLVGMLLLLYGVSDFASHPAWWRVPLPGLLAVVLAVAFAYLVSGSIRHVSLQRELVGDA</sequence>
<dbReference type="AlphaFoldDB" id="A0A261FWK5"/>
<dbReference type="EMBL" id="MWWX01000001">
    <property type="protein sequence ID" value="OZG63365.1"/>
    <property type="molecule type" value="Genomic_DNA"/>
</dbReference>
<keyword evidence="11" id="KW-1185">Reference proteome</keyword>
<feature type="transmembrane region" description="Helical" evidence="7">
    <location>
        <begin position="461"/>
        <end position="480"/>
    </location>
</feature>
<evidence type="ECO:0000256" key="2">
    <source>
        <dbReference type="ARBA" id="ARBA00022475"/>
    </source>
</evidence>
<accession>A0A261FWK5</accession>
<dbReference type="InterPro" id="IPR025857">
    <property type="entry name" value="MacB_PCD"/>
</dbReference>
<dbReference type="PANTHER" id="PTHR30287">
    <property type="entry name" value="MEMBRANE COMPONENT OF PREDICTED ABC SUPERFAMILY METABOLITE UPTAKE TRANSPORTER"/>
    <property type="match status" value="1"/>
</dbReference>
<name>A0A261FWK5_9BIFI</name>
<evidence type="ECO:0000259" key="9">
    <source>
        <dbReference type="Pfam" id="PF12704"/>
    </source>
</evidence>
<evidence type="ECO:0000313" key="10">
    <source>
        <dbReference type="EMBL" id="OZG63365.1"/>
    </source>
</evidence>
<dbReference type="Proteomes" id="UP000216352">
    <property type="component" value="Unassembled WGS sequence"/>
</dbReference>